<evidence type="ECO:0000256" key="3">
    <source>
        <dbReference type="ARBA" id="ARBA00022723"/>
    </source>
</evidence>
<dbReference type="PROSITE" id="PS00028">
    <property type="entry name" value="ZINC_FINGER_C2H2_1"/>
    <property type="match status" value="2"/>
</dbReference>
<comment type="subcellular location">
    <subcellularLocation>
        <location evidence="1">Nucleus</location>
    </subcellularLocation>
</comment>
<keyword evidence="4" id="KW-0677">Repeat</keyword>
<dbReference type="SUPFAM" id="SSF57667">
    <property type="entry name" value="beta-beta-alpha zinc fingers"/>
    <property type="match status" value="1"/>
</dbReference>
<sequence>MADGDPRKKPFECKACGHLFADERDLIRHQVTHLDDNDAAQTELKRPFKCDECDKRFSQSGNLKKHKTMHGK</sequence>
<dbReference type="GO" id="GO:0000981">
    <property type="term" value="F:DNA-binding transcription factor activity, RNA polymerase II-specific"/>
    <property type="evidence" value="ECO:0007669"/>
    <property type="project" value="TreeGrafter"/>
</dbReference>
<proteinExistence type="inferred from homology"/>
<dbReference type="Gene3D" id="3.30.160.60">
    <property type="entry name" value="Classic Zinc Finger"/>
    <property type="match status" value="2"/>
</dbReference>
<evidence type="ECO:0000256" key="11">
    <source>
        <dbReference type="PROSITE-ProRule" id="PRU00042"/>
    </source>
</evidence>
<dbReference type="SMART" id="SM00355">
    <property type="entry name" value="ZnF_C2H2"/>
    <property type="match status" value="2"/>
</dbReference>
<dbReference type="InterPro" id="IPR036236">
    <property type="entry name" value="Znf_C2H2_sf"/>
</dbReference>
<feature type="domain" description="C2H2-type" evidence="12">
    <location>
        <begin position="48"/>
        <end position="72"/>
    </location>
</feature>
<evidence type="ECO:0000256" key="5">
    <source>
        <dbReference type="ARBA" id="ARBA00022771"/>
    </source>
</evidence>
<dbReference type="PANTHER" id="PTHR24394:SF48">
    <property type="entry name" value="ZINC FINGER PROTEIN 771"/>
    <property type="match status" value="1"/>
</dbReference>
<keyword evidence="5 11" id="KW-0863">Zinc-finger</keyword>
<evidence type="ECO:0000313" key="13">
    <source>
        <dbReference type="EMBL" id="GMR38680.1"/>
    </source>
</evidence>
<evidence type="ECO:0000313" key="14">
    <source>
        <dbReference type="Proteomes" id="UP001328107"/>
    </source>
</evidence>
<dbReference type="AlphaFoldDB" id="A0AAN4ZJ93"/>
<keyword evidence="10" id="KW-0539">Nucleus</keyword>
<feature type="domain" description="C2H2-type" evidence="12">
    <location>
        <begin position="11"/>
        <end position="38"/>
    </location>
</feature>
<dbReference type="FunFam" id="3.30.160.60:FF:000099">
    <property type="entry name" value="Zinc finger protein 79"/>
    <property type="match status" value="1"/>
</dbReference>
<keyword evidence="6" id="KW-0862">Zinc</keyword>
<evidence type="ECO:0000256" key="6">
    <source>
        <dbReference type="ARBA" id="ARBA00022833"/>
    </source>
</evidence>
<evidence type="ECO:0000256" key="9">
    <source>
        <dbReference type="ARBA" id="ARBA00023163"/>
    </source>
</evidence>
<dbReference type="GO" id="GO:0003677">
    <property type="term" value="F:DNA binding"/>
    <property type="evidence" value="ECO:0007669"/>
    <property type="project" value="UniProtKB-KW"/>
</dbReference>
<dbReference type="PANTHER" id="PTHR24394">
    <property type="entry name" value="ZINC FINGER PROTEIN"/>
    <property type="match status" value="1"/>
</dbReference>
<dbReference type="EMBL" id="BTRK01000002">
    <property type="protein sequence ID" value="GMR38680.1"/>
    <property type="molecule type" value="Genomic_DNA"/>
</dbReference>
<evidence type="ECO:0000256" key="7">
    <source>
        <dbReference type="ARBA" id="ARBA00023015"/>
    </source>
</evidence>
<keyword evidence="3" id="KW-0479">Metal-binding</keyword>
<reference evidence="14" key="1">
    <citation type="submission" date="2022-10" db="EMBL/GenBank/DDBJ databases">
        <title>Genome assembly of Pristionchus species.</title>
        <authorList>
            <person name="Yoshida K."/>
            <person name="Sommer R.J."/>
        </authorList>
    </citation>
    <scope>NUCLEOTIDE SEQUENCE [LARGE SCALE GENOMIC DNA]</scope>
    <source>
        <strain evidence="14">RS5460</strain>
    </source>
</reference>
<accession>A0AAN4ZJ93</accession>
<name>A0AAN4ZJ93_9BILA</name>
<organism evidence="13 14">
    <name type="scientific">Pristionchus mayeri</name>
    <dbReference type="NCBI Taxonomy" id="1317129"/>
    <lineage>
        <taxon>Eukaryota</taxon>
        <taxon>Metazoa</taxon>
        <taxon>Ecdysozoa</taxon>
        <taxon>Nematoda</taxon>
        <taxon>Chromadorea</taxon>
        <taxon>Rhabditida</taxon>
        <taxon>Rhabditina</taxon>
        <taxon>Diplogasteromorpha</taxon>
        <taxon>Diplogasteroidea</taxon>
        <taxon>Neodiplogasteridae</taxon>
        <taxon>Pristionchus</taxon>
    </lineage>
</organism>
<gene>
    <name evidence="13" type="ORF">PMAYCL1PPCAC_08873</name>
</gene>
<keyword evidence="8" id="KW-0238">DNA-binding</keyword>
<dbReference type="InterPro" id="IPR013087">
    <property type="entry name" value="Znf_C2H2_type"/>
</dbReference>
<dbReference type="GO" id="GO:0008270">
    <property type="term" value="F:zinc ion binding"/>
    <property type="evidence" value="ECO:0007669"/>
    <property type="project" value="UniProtKB-KW"/>
</dbReference>
<comment type="similarity">
    <text evidence="2">Belongs to the krueppel C2H2-type zinc-finger protein family.</text>
</comment>
<evidence type="ECO:0000256" key="2">
    <source>
        <dbReference type="ARBA" id="ARBA00006991"/>
    </source>
</evidence>
<dbReference type="Proteomes" id="UP001328107">
    <property type="component" value="Unassembled WGS sequence"/>
</dbReference>
<evidence type="ECO:0000259" key="12">
    <source>
        <dbReference type="PROSITE" id="PS50157"/>
    </source>
</evidence>
<evidence type="ECO:0000256" key="1">
    <source>
        <dbReference type="ARBA" id="ARBA00004123"/>
    </source>
</evidence>
<evidence type="ECO:0000256" key="4">
    <source>
        <dbReference type="ARBA" id="ARBA00022737"/>
    </source>
</evidence>
<dbReference type="Pfam" id="PF00096">
    <property type="entry name" value="zf-C2H2"/>
    <property type="match status" value="2"/>
</dbReference>
<keyword evidence="14" id="KW-1185">Reference proteome</keyword>
<keyword evidence="7" id="KW-0805">Transcription regulation</keyword>
<evidence type="ECO:0000256" key="10">
    <source>
        <dbReference type="ARBA" id="ARBA00023242"/>
    </source>
</evidence>
<dbReference type="PROSITE" id="PS50157">
    <property type="entry name" value="ZINC_FINGER_C2H2_2"/>
    <property type="match status" value="2"/>
</dbReference>
<dbReference type="FunFam" id="3.30.160.60:FF:000075">
    <property type="entry name" value="Putative zinc finger protein 536"/>
    <property type="match status" value="1"/>
</dbReference>
<dbReference type="GO" id="GO:0005634">
    <property type="term" value="C:nucleus"/>
    <property type="evidence" value="ECO:0007669"/>
    <property type="project" value="UniProtKB-SubCell"/>
</dbReference>
<feature type="non-terminal residue" evidence="13">
    <location>
        <position position="72"/>
    </location>
</feature>
<comment type="caution">
    <text evidence="13">The sequence shown here is derived from an EMBL/GenBank/DDBJ whole genome shotgun (WGS) entry which is preliminary data.</text>
</comment>
<evidence type="ECO:0000256" key="8">
    <source>
        <dbReference type="ARBA" id="ARBA00023125"/>
    </source>
</evidence>
<keyword evidence="9" id="KW-0804">Transcription</keyword>
<protein>
    <recommendedName>
        <fullName evidence="12">C2H2-type domain-containing protein</fullName>
    </recommendedName>
</protein>